<gene>
    <name evidence="1 4" type="primary">clpS</name>
    <name evidence="4" type="ORF">FPZ11_05395</name>
</gene>
<comment type="similarity">
    <text evidence="1">Belongs to the ClpS family.</text>
</comment>
<dbReference type="NCBIfam" id="NF000668">
    <property type="entry name" value="PRK00033.1-1"/>
    <property type="match status" value="1"/>
</dbReference>
<dbReference type="Pfam" id="PF02617">
    <property type="entry name" value="ClpS"/>
    <property type="match status" value="1"/>
</dbReference>
<dbReference type="InterPro" id="IPR003769">
    <property type="entry name" value="ClpS_core"/>
</dbReference>
<accession>A0A5B8M1Y3</accession>
<dbReference type="SUPFAM" id="SSF54736">
    <property type="entry name" value="ClpS-like"/>
    <property type="match status" value="1"/>
</dbReference>
<keyword evidence="5" id="KW-1185">Reference proteome</keyword>
<dbReference type="Gene3D" id="3.30.1390.10">
    <property type="match status" value="1"/>
</dbReference>
<evidence type="ECO:0000259" key="3">
    <source>
        <dbReference type="Pfam" id="PF02617"/>
    </source>
</evidence>
<dbReference type="KEGG" id="huw:FPZ11_05395"/>
<dbReference type="GO" id="GO:0030163">
    <property type="term" value="P:protein catabolic process"/>
    <property type="evidence" value="ECO:0007669"/>
    <property type="project" value="InterPro"/>
</dbReference>
<evidence type="ECO:0000313" key="4">
    <source>
        <dbReference type="EMBL" id="QDZ14276.1"/>
    </source>
</evidence>
<name>A0A5B8M1Y3_9MICO</name>
<comment type="subunit">
    <text evidence="1">Binds to the N-terminal domain of the chaperone ClpA.</text>
</comment>
<dbReference type="AlphaFoldDB" id="A0A5B8M1Y3"/>
<evidence type="ECO:0000256" key="1">
    <source>
        <dbReference type="HAMAP-Rule" id="MF_00302"/>
    </source>
</evidence>
<feature type="domain" description="Adaptor protein ClpS core" evidence="3">
    <location>
        <begin position="34"/>
        <end position="103"/>
    </location>
</feature>
<dbReference type="GO" id="GO:0006508">
    <property type="term" value="P:proteolysis"/>
    <property type="evidence" value="ECO:0007669"/>
    <property type="project" value="UniProtKB-UniRule"/>
</dbReference>
<organism evidence="4 5">
    <name type="scientific">Humibacter ginsenosidimutans</name>
    <dbReference type="NCBI Taxonomy" id="2599293"/>
    <lineage>
        <taxon>Bacteria</taxon>
        <taxon>Bacillati</taxon>
        <taxon>Actinomycetota</taxon>
        <taxon>Actinomycetes</taxon>
        <taxon>Micrococcales</taxon>
        <taxon>Microbacteriaceae</taxon>
        <taxon>Humibacter</taxon>
    </lineage>
</organism>
<dbReference type="HAMAP" id="MF_00302">
    <property type="entry name" value="ClpS"/>
    <property type="match status" value="1"/>
</dbReference>
<dbReference type="PANTHER" id="PTHR33473">
    <property type="entry name" value="ATP-DEPENDENT CLP PROTEASE ADAPTER PROTEIN CLPS1, CHLOROPLASTIC"/>
    <property type="match status" value="1"/>
</dbReference>
<proteinExistence type="inferred from homology"/>
<evidence type="ECO:0000313" key="5">
    <source>
        <dbReference type="Proteomes" id="UP000320216"/>
    </source>
</evidence>
<reference evidence="4 5" key="1">
    <citation type="submission" date="2019-07" db="EMBL/GenBank/DDBJ databases">
        <title>Full genome sequence of Humibacter sp. WJ7-1.</title>
        <authorList>
            <person name="Im W.-T."/>
        </authorList>
    </citation>
    <scope>NUCLEOTIDE SEQUENCE [LARGE SCALE GENOMIC DNA]</scope>
    <source>
        <strain evidence="4 5">WJ7-1</strain>
    </source>
</reference>
<dbReference type="GO" id="GO:0008233">
    <property type="term" value="F:peptidase activity"/>
    <property type="evidence" value="ECO:0007669"/>
    <property type="project" value="UniProtKB-KW"/>
</dbReference>
<protein>
    <recommendedName>
        <fullName evidence="1">ATP-dependent Clp protease adapter protein ClpS</fullName>
    </recommendedName>
</protein>
<dbReference type="PANTHER" id="PTHR33473:SF19">
    <property type="entry name" value="ATP-DEPENDENT CLP PROTEASE ADAPTER PROTEIN CLPS"/>
    <property type="match status" value="1"/>
</dbReference>
<sequence length="110" mass="12299">MCEPGDVVSAPSAPETIRRTDTELDLTPRHSLDTPWRAVVWNDPVNLMSYVVYVFRSYFGFSETKATKLMLQVHKEGRAVVATGTRELMEQHAAAMHSYGLSATVVKVDE</sequence>
<dbReference type="InterPro" id="IPR022935">
    <property type="entry name" value="ClpS"/>
</dbReference>
<keyword evidence="4" id="KW-0378">Hydrolase</keyword>
<dbReference type="InterPro" id="IPR014719">
    <property type="entry name" value="Ribosomal_bL12_C/ClpS-like"/>
</dbReference>
<keyword evidence="4" id="KW-0645">Protease</keyword>
<evidence type="ECO:0000256" key="2">
    <source>
        <dbReference type="SAM" id="MobiDB-lite"/>
    </source>
</evidence>
<comment type="function">
    <text evidence="1">Involved in the modulation of the specificity of the ClpAP-mediated ATP-dependent protein degradation.</text>
</comment>
<dbReference type="EMBL" id="CP042305">
    <property type="protein sequence ID" value="QDZ14276.1"/>
    <property type="molecule type" value="Genomic_DNA"/>
</dbReference>
<dbReference type="Proteomes" id="UP000320216">
    <property type="component" value="Chromosome"/>
</dbReference>
<feature type="region of interest" description="Disordered" evidence="2">
    <location>
        <begin position="1"/>
        <end position="22"/>
    </location>
</feature>
<dbReference type="OrthoDB" id="162238at2"/>